<accession>A0A0B7AH62</accession>
<dbReference type="AlphaFoldDB" id="A0A0B7AH62"/>
<dbReference type="EMBL" id="HACG01033278">
    <property type="protein sequence ID" value="CEK80143.1"/>
    <property type="molecule type" value="Transcribed_RNA"/>
</dbReference>
<name>A0A0B7AH62_9EUPU</name>
<sequence length="88" mass="10712">MVNESMNKQRNESYKYLKKAQRLEKIMINSSNKCSYLMVSGLKENFWMSEIHMEKKKCGLMWGKQLIERWQDDKKSNLLWKIYILNET</sequence>
<reference evidence="1" key="1">
    <citation type="submission" date="2014-12" db="EMBL/GenBank/DDBJ databases">
        <title>Insight into the proteome of Arion vulgaris.</title>
        <authorList>
            <person name="Aradska J."/>
            <person name="Bulat T."/>
            <person name="Smidak R."/>
            <person name="Sarate P."/>
            <person name="Gangsoo J."/>
            <person name="Sialana F."/>
            <person name="Bilban M."/>
            <person name="Lubec G."/>
        </authorList>
    </citation>
    <scope>NUCLEOTIDE SEQUENCE</scope>
    <source>
        <tissue evidence="1">Skin</tissue>
    </source>
</reference>
<protein>
    <submittedName>
        <fullName evidence="1">Uncharacterized protein</fullName>
    </submittedName>
</protein>
<evidence type="ECO:0000313" key="1">
    <source>
        <dbReference type="EMBL" id="CEK80143.1"/>
    </source>
</evidence>
<gene>
    <name evidence="1" type="primary">ORF119335</name>
</gene>
<organism evidence="1">
    <name type="scientific">Arion vulgaris</name>
    <dbReference type="NCBI Taxonomy" id="1028688"/>
    <lineage>
        <taxon>Eukaryota</taxon>
        <taxon>Metazoa</taxon>
        <taxon>Spiralia</taxon>
        <taxon>Lophotrochozoa</taxon>
        <taxon>Mollusca</taxon>
        <taxon>Gastropoda</taxon>
        <taxon>Heterobranchia</taxon>
        <taxon>Euthyneura</taxon>
        <taxon>Panpulmonata</taxon>
        <taxon>Eupulmonata</taxon>
        <taxon>Stylommatophora</taxon>
        <taxon>Helicina</taxon>
        <taxon>Arionoidea</taxon>
        <taxon>Arionidae</taxon>
        <taxon>Arion</taxon>
    </lineage>
</organism>
<proteinExistence type="predicted"/>